<name>A0A4D4M8I0_STRAX</name>
<dbReference type="Proteomes" id="UP000302139">
    <property type="component" value="Unassembled WGS sequence"/>
</dbReference>
<proteinExistence type="predicted"/>
<dbReference type="EMBL" id="BJHX01000001">
    <property type="protein sequence ID" value="GDY67857.1"/>
    <property type="molecule type" value="Genomic_DNA"/>
</dbReference>
<organism evidence="2 3">
    <name type="scientific">Streptomyces avermitilis</name>
    <dbReference type="NCBI Taxonomy" id="33903"/>
    <lineage>
        <taxon>Bacteria</taxon>
        <taxon>Bacillati</taxon>
        <taxon>Actinomycetota</taxon>
        <taxon>Actinomycetes</taxon>
        <taxon>Kitasatosporales</taxon>
        <taxon>Streptomycetaceae</taxon>
        <taxon>Streptomyces</taxon>
    </lineage>
</organism>
<accession>A0A4D4M8I0</accession>
<comment type="caution">
    <text evidence="2">The sequence shown here is derived from an EMBL/GenBank/DDBJ whole genome shotgun (WGS) entry which is preliminary data.</text>
</comment>
<evidence type="ECO:0000313" key="3">
    <source>
        <dbReference type="Proteomes" id="UP000302139"/>
    </source>
</evidence>
<evidence type="ECO:0000313" key="2">
    <source>
        <dbReference type="EMBL" id="GDY67857.1"/>
    </source>
</evidence>
<dbReference type="Pfam" id="PF17124">
    <property type="entry name" value="ThiJ_like"/>
    <property type="match status" value="1"/>
</dbReference>
<evidence type="ECO:0000256" key="1">
    <source>
        <dbReference type="SAM" id="MobiDB-lite"/>
    </source>
</evidence>
<dbReference type="Gene3D" id="3.40.50.880">
    <property type="match status" value="1"/>
</dbReference>
<reference evidence="2 3" key="1">
    <citation type="submission" date="2019-04" db="EMBL/GenBank/DDBJ databases">
        <title>Draft genome sequences of Streptomyces avermitilis NBRC 14893.</title>
        <authorList>
            <person name="Komaki H."/>
            <person name="Tamura T."/>
            <person name="Hosoyama A."/>
        </authorList>
    </citation>
    <scope>NUCLEOTIDE SEQUENCE [LARGE SCALE GENOMIC DNA]</scope>
    <source>
        <strain evidence="2 3">NBRC 14893</strain>
    </source>
</reference>
<dbReference type="InterPro" id="IPR029062">
    <property type="entry name" value="Class_I_gatase-like"/>
</dbReference>
<sequence>MRVLMPVPDRDFDVTEVAVPWRLLTDAGHEVVLATERAGTRPAADPRLLTGVLFGQLGAEDEPKRCYEQLTAAPSSTRPSAGRTSTSRSTTVCCCPAVTPPGCASTSAPRNCGRRSPVSGP</sequence>
<protein>
    <submittedName>
        <fullName evidence="2">Uncharacterized protein</fullName>
    </submittedName>
</protein>
<gene>
    <name evidence="2" type="ORF">SAV14893_072500</name>
</gene>
<dbReference type="AlphaFoldDB" id="A0A4D4M8I0"/>
<feature type="compositionally biased region" description="Low complexity" evidence="1">
    <location>
        <begin position="74"/>
        <end position="91"/>
    </location>
</feature>
<feature type="region of interest" description="Disordered" evidence="1">
    <location>
        <begin position="70"/>
        <end position="121"/>
    </location>
</feature>
<dbReference type="InterPro" id="IPR032633">
    <property type="entry name" value="ThiJ-like"/>
</dbReference>
<dbReference type="SUPFAM" id="SSF52317">
    <property type="entry name" value="Class I glutamine amidotransferase-like"/>
    <property type="match status" value="1"/>
</dbReference>